<evidence type="ECO:0000256" key="6">
    <source>
        <dbReference type="SAM" id="MobiDB-lite"/>
    </source>
</evidence>
<evidence type="ECO:0000259" key="8">
    <source>
        <dbReference type="PROSITE" id="PS50222"/>
    </source>
</evidence>
<dbReference type="InterPro" id="IPR043203">
    <property type="entry name" value="VGCC_Ca_Na"/>
</dbReference>
<dbReference type="InterPro" id="IPR027359">
    <property type="entry name" value="Volt_channel_dom_sf"/>
</dbReference>
<dbReference type="InterPro" id="IPR005821">
    <property type="entry name" value="Ion_trans_dom"/>
</dbReference>
<dbReference type="PROSITE" id="PS50222">
    <property type="entry name" value="EF_HAND_2"/>
    <property type="match status" value="1"/>
</dbReference>
<dbReference type="InterPro" id="IPR011992">
    <property type="entry name" value="EF-hand-dom_pair"/>
</dbReference>
<keyword evidence="4 7" id="KW-1133">Transmembrane helix</keyword>
<feature type="compositionally biased region" description="Basic residues" evidence="6">
    <location>
        <begin position="158"/>
        <end position="167"/>
    </location>
</feature>
<feature type="transmembrane region" description="Helical" evidence="7">
    <location>
        <begin position="496"/>
        <end position="518"/>
    </location>
</feature>
<keyword evidence="3" id="KW-0106">Calcium</keyword>
<dbReference type="SUPFAM" id="SSF81324">
    <property type="entry name" value="Voltage-gated potassium channels"/>
    <property type="match status" value="2"/>
</dbReference>
<evidence type="ECO:0000256" key="4">
    <source>
        <dbReference type="ARBA" id="ARBA00022989"/>
    </source>
</evidence>
<dbReference type="InterPro" id="IPR018247">
    <property type="entry name" value="EF_Hand_1_Ca_BS"/>
</dbReference>
<feature type="transmembrane region" description="Helical" evidence="7">
    <location>
        <begin position="824"/>
        <end position="845"/>
    </location>
</feature>
<keyword evidence="5 7" id="KW-0472">Membrane</keyword>
<evidence type="ECO:0000256" key="1">
    <source>
        <dbReference type="ARBA" id="ARBA00004141"/>
    </source>
</evidence>
<dbReference type="Gene3D" id="1.10.238.10">
    <property type="entry name" value="EF-hand"/>
    <property type="match status" value="1"/>
</dbReference>
<dbReference type="Gene3D" id="1.10.287.70">
    <property type="match status" value="2"/>
</dbReference>
<protein>
    <recommendedName>
        <fullName evidence="8">EF-hand domain-containing protein</fullName>
    </recommendedName>
</protein>
<dbReference type="GO" id="GO:0005509">
    <property type="term" value="F:calcium ion binding"/>
    <property type="evidence" value="ECO:0007669"/>
    <property type="project" value="InterPro"/>
</dbReference>
<proteinExistence type="predicted"/>
<feature type="compositionally biased region" description="Basic and acidic residues" evidence="6">
    <location>
        <begin position="99"/>
        <end position="111"/>
    </location>
</feature>
<dbReference type="SMART" id="SM00054">
    <property type="entry name" value="EFh"/>
    <property type="match status" value="1"/>
</dbReference>
<dbReference type="InterPro" id="IPR002048">
    <property type="entry name" value="EF_hand_dom"/>
</dbReference>
<dbReference type="AlphaFoldDB" id="A0A7S0GSD8"/>
<dbReference type="PROSITE" id="PS00018">
    <property type="entry name" value="EF_HAND_1"/>
    <property type="match status" value="1"/>
</dbReference>
<evidence type="ECO:0000256" key="2">
    <source>
        <dbReference type="ARBA" id="ARBA00022692"/>
    </source>
</evidence>
<dbReference type="PANTHER" id="PTHR10037:SF62">
    <property type="entry name" value="SODIUM CHANNEL PROTEIN 60E"/>
    <property type="match status" value="1"/>
</dbReference>
<dbReference type="GO" id="GO:0005248">
    <property type="term" value="F:voltage-gated sodium channel activity"/>
    <property type="evidence" value="ECO:0007669"/>
    <property type="project" value="TreeGrafter"/>
</dbReference>
<feature type="compositionally biased region" description="Basic and acidic residues" evidence="6">
    <location>
        <begin position="72"/>
        <end position="81"/>
    </location>
</feature>
<sequence length="1174" mass="126341">MRGARGSDAGASADGSAAGADASPERLEASDGFGREKRASGNESEDLWGGASSSGGSSSEGSDGSEDGSEDADARRARDSRTPTPTRDPPRDARRHVKFREPDTTASETDRGPNAGVRRTEGQPRSFWDSVVSDGFASLGCGPLMGAGMEEDDSPRRTGGRRPRRRERGGVRSGPNNSDRDVTDDDVMLDLLGGGPSRAARRALHGDDAVELAGYYDGDDAAYESELERRRALRKSLRDGTPPPEGAMFESPFNGKRDDDGFADRPTMRTTHTPGPVIGADGVAFELSSLREAEDGEAFPSPAAVFHEFRSMIARVREDKNGDRARVQDKADAKFAKLEDVLANPSFLYKLHGFCRSPGFQLFIYICIAAVTVTSGLETSRALAGDPALDAVGLSLSIVFALEAALKIVSAGKEVTTEDGAKHLLEPSPGRYFTDPMNVLDFAVVIFSFSDFMGIEGGSSLVVLRLLRLLRVLKVITVVPELQVILRGVGAGCRSIFWILLLLSGVVYVYSVMGVLIFRENDPRNFRDLGAGVGTVLNIVTGECVDYFFTNYYGCDRYGYEDDPERCVAPSAQKALACLYFVSLILIVGQIMMSLFIGVITNKMEQAAEILRETKADERRAAKAAKAKAGVFASRDAAAAALGAEDFEKVVATLDVISGKDSLDTDALEAAAARARDGTNTSAFKTCQTYVSRLVSNKFFEAFVVCVILVAGVETGVETSLGADEATPAAWKTVGEAVVWVFAAELALKMFVFADRPLAFFRGEAGAWNAFDLAVVVAAFVPSRIDSIAIALRLLRLLRILKLIRAVPQLQVIVTSLLRGTASIFYVALLMALVFYVYGIAGVHLYRTNDPFHFNSLGVAFITLFRISMMDDWKVVVHVNAAGCATDFYGEDDGGDVYAAVTGSPGLCTNPEAFGFVAILYFGSFIIIGALVLVSVFVGIIVTGMQDATEDMNVELDRRRRARVSAEYFGIDQREVEAINRVFRVLDIDGGGELDLEEIKDAMRALGVPLHSKFLRQTVDVFADDKTQLDASDFLLLVSLCERAAKTQRNSGVTGKPFYGNSEDEREEGEALRGALRGLGSVGSRGSGRGSFGRKNEGGAAAAADGDGDGDGDAKNKRETSRDARRAADFSRRKIAVSDSTKKLSLHMDQKQAEARKVFGGMAGVFGRAKSTKK</sequence>
<dbReference type="EMBL" id="HBEN01005725">
    <property type="protein sequence ID" value="CAD8437423.1"/>
    <property type="molecule type" value="Transcribed_RNA"/>
</dbReference>
<feature type="region of interest" description="Disordered" evidence="6">
    <location>
        <begin position="233"/>
        <end position="257"/>
    </location>
</feature>
<feature type="compositionally biased region" description="Low complexity" evidence="6">
    <location>
        <begin position="1"/>
        <end position="22"/>
    </location>
</feature>
<accession>A0A7S0GSD8</accession>
<evidence type="ECO:0000256" key="3">
    <source>
        <dbReference type="ARBA" id="ARBA00022837"/>
    </source>
</evidence>
<feature type="domain" description="EF-hand" evidence="8">
    <location>
        <begin position="974"/>
        <end position="1009"/>
    </location>
</feature>
<feature type="compositionally biased region" description="Basic and acidic residues" evidence="6">
    <location>
        <begin position="1112"/>
        <end position="1132"/>
    </location>
</feature>
<evidence type="ECO:0000256" key="5">
    <source>
        <dbReference type="ARBA" id="ARBA00023136"/>
    </source>
</evidence>
<evidence type="ECO:0000313" key="9">
    <source>
        <dbReference type="EMBL" id="CAD8437423.1"/>
    </source>
</evidence>
<gene>
    <name evidence="9" type="ORF">MSP1401_LOCUS4670</name>
</gene>
<evidence type="ECO:0000256" key="7">
    <source>
        <dbReference type="SAM" id="Phobius"/>
    </source>
</evidence>
<comment type="subcellular location">
    <subcellularLocation>
        <location evidence="1">Membrane</location>
        <topology evidence="1">Multi-pass membrane protein</topology>
    </subcellularLocation>
</comment>
<dbReference type="GO" id="GO:0001518">
    <property type="term" value="C:voltage-gated sodium channel complex"/>
    <property type="evidence" value="ECO:0007669"/>
    <property type="project" value="TreeGrafter"/>
</dbReference>
<reference evidence="9" key="1">
    <citation type="submission" date="2021-01" db="EMBL/GenBank/DDBJ databases">
        <authorList>
            <person name="Corre E."/>
            <person name="Pelletier E."/>
            <person name="Niang G."/>
            <person name="Scheremetjew M."/>
            <person name="Finn R."/>
            <person name="Kale V."/>
            <person name="Holt S."/>
            <person name="Cochrane G."/>
            <person name="Meng A."/>
            <person name="Brown T."/>
            <person name="Cohen L."/>
        </authorList>
    </citation>
    <scope>NUCLEOTIDE SEQUENCE</scope>
    <source>
        <strain evidence="9">CCAC1681</strain>
    </source>
</reference>
<feature type="transmembrane region" description="Helical" evidence="7">
    <location>
        <begin position="579"/>
        <end position="600"/>
    </location>
</feature>
<feature type="compositionally biased region" description="Basic and acidic residues" evidence="6">
    <location>
        <begin position="23"/>
        <end position="40"/>
    </location>
</feature>
<dbReference type="PANTHER" id="PTHR10037">
    <property type="entry name" value="VOLTAGE-GATED CATION CHANNEL CALCIUM AND SODIUM"/>
    <property type="match status" value="1"/>
</dbReference>
<name>A0A7S0GSD8_MICPS</name>
<feature type="compositionally biased region" description="Gly residues" evidence="6">
    <location>
        <begin position="1080"/>
        <end position="1091"/>
    </location>
</feature>
<feature type="compositionally biased region" description="Low complexity" evidence="6">
    <location>
        <begin position="49"/>
        <end position="62"/>
    </location>
</feature>
<keyword evidence="2 7" id="KW-0812">Transmembrane</keyword>
<dbReference type="SUPFAM" id="SSF47473">
    <property type="entry name" value="EF-hand"/>
    <property type="match status" value="1"/>
</dbReference>
<dbReference type="Pfam" id="PF00520">
    <property type="entry name" value="Ion_trans"/>
    <property type="match status" value="2"/>
</dbReference>
<feature type="transmembrane region" description="Helical" evidence="7">
    <location>
        <begin position="913"/>
        <end position="942"/>
    </location>
</feature>
<feature type="transmembrane region" description="Helical" evidence="7">
    <location>
        <begin position="852"/>
        <end position="869"/>
    </location>
</feature>
<organism evidence="9">
    <name type="scientific">Micromonas pusilla</name>
    <name type="common">Picoplanktonic green alga</name>
    <name type="synonym">Chromulina pusilla</name>
    <dbReference type="NCBI Taxonomy" id="38833"/>
    <lineage>
        <taxon>Eukaryota</taxon>
        <taxon>Viridiplantae</taxon>
        <taxon>Chlorophyta</taxon>
        <taxon>Mamiellophyceae</taxon>
        <taxon>Mamiellales</taxon>
        <taxon>Mamiellaceae</taxon>
        <taxon>Micromonas</taxon>
    </lineage>
</organism>
<dbReference type="Gene3D" id="1.20.120.350">
    <property type="entry name" value="Voltage-gated potassium channels. Chain C"/>
    <property type="match status" value="2"/>
</dbReference>
<feature type="region of interest" description="Disordered" evidence="6">
    <location>
        <begin position="1050"/>
        <end position="1148"/>
    </location>
</feature>
<feature type="region of interest" description="Disordered" evidence="6">
    <location>
        <begin position="1"/>
        <end position="186"/>
    </location>
</feature>